<dbReference type="InterPro" id="IPR005821">
    <property type="entry name" value="Ion_trans_dom"/>
</dbReference>
<dbReference type="InterPro" id="IPR032415">
    <property type="entry name" value="TRPM_tetra"/>
</dbReference>
<evidence type="ECO:0000256" key="15">
    <source>
        <dbReference type="ARBA" id="ARBA00022837"/>
    </source>
</evidence>
<dbReference type="Gene3D" id="3.30.200.20">
    <property type="entry name" value="Phosphorylase Kinase, domain 1"/>
    <property type="match status" value="1"/>
</dbReference>
<feature type="region of interest" description="Disordered" evidence="27">
    <location>
        <begin position="2088"/>
        <end position="2108"/>
    </location>
</feature>
<feature type="compositionally biased region" description="Acidic residues" evidence="27">
    <location>
        <begin position="1595"/>
        <end position="1615"/>
    </location>
</feature>
<feature type="compositionally biased region" description="Polar residues" evidence="27">
    <location>
        <begin position="113"/>
        <end position="123"/>
    </location>
</feature>
<dbReference type="Pfam" id="PF16519">
    <property type="entry name" value="TRPM_tetra"/>
    <property type="match status" value="1"/>
</dbReference>
<dbReference type="InterPro" id="IPR037162">
    <property type="entry name" value="TRPM_tetra_sf"/>
</dbReference>
<name>A0AAV9QNS3_9TELE</name>
<comment type="catalytic activity">
    <reaction evidence="24">
        <text>Ca(2+)(in) = Ca(2+)(out)</text>
        <dbReference type="Rhea" id="RHEA:29671"/>
        <dbReference type="ChEBI" id="CHEBI:29108"/>
    </reaction>
</comment>
<comment type="caution">
    <text evidence="30">The sequence shown here is derived from an EMBL/GenBank/DDBJ whole genome shotgun (WGS) entry which is preliminary data.</text>
</comment>
<evidence type="ECO:0000256" key="4">
    <source>
        <dbReference type="ARBA" id="ARBA00022448"/>
    </source>
</evidence>
<feature type="compositionally biased region" description="Polar residues" evidence="27">
    <location>
        <begin position="1678"/>
        <end position="1692"/>
    </location>
</feature>
<evidence type="ECO:0000256" key="11">
    <source>
        <dbReference type="ARBA" id="ARBA00022692"/>
    </source>
</evidence>
<evidence type="ECO:0000256" key="8">
    <source>
        <dbReference type="ARBA" id="ARBA00022568"/>
    </source>
</evidence>
<keyword evidence="13" id="KW-0418">Kinase</keyword>
<evidence type="ECO:0000256" key="9">
    <source>
        <dbReference type="ARBA" id="ARBA00022673"/>
    </source>
</evidence>
<evidence type="ECO:0000256" key="18">
    <source>
        <dbReference type="ARBA" id="ARBA00023136"/>
    </source>
</evidence>
<reference evidence="30 31" key="1">
    <citation type="submission" date="2021-06" db="EMBL/GenBank/DDBJ databases">
        <authorList>
            <person name="Palmer J.M."/>
        </authorList>
    </citation>
    <scope>NUCLEOTIDE SEQUENCE [LARGE SCALE GENOMIC DNA]</scope>
    <source>
        <strain evidence="30 31">MEX-2019</strain>
        <tissue evidence="30">Muscle</tissue>
    </source>
</reference>
<evidence type="ECO:0000256" key="28">
    <source>
        <dbReference type="SAM" id="Phobius"/>
    </source>
</evidence>
<feature type="region of interest" description="Disordered" evidence="27">
    <location>
        <begin position="82"/>
        <end position="134"/>
    </location>
</feature>
<comment type="subcellular location">
    <subcellularLocation>
        <location evidence="2">Cell membrane</location>
        <topology evidence="2">Multi-pass membrane protein</topology>
    </subcellularLocation>
    <subcellularLocation>
        <location evidence="1">Nucleus</location>
    </subcellularLocation>
</comment>
<evidence type="ECO:0000256" key="6">
    <source>
        <dbReference type="ARBA" id="ARBA00022527"/>
    </source>
</evidence>
<feature type="region of interest" description="Disordered" evidence="27">
    <location>
        <begin position="725"/>
        <end position="749"/>
    </location>
</feature>
<comment type="similarity">
    <text evidence="21">In the C-terminal section; belongs to the protein kinase superfamily. Alpha-type protein kinase family. ALPK subfamily.</text>
</comment>
<gene>
    <name evidence="30" type="ORF">CRENBAI_025683</name>
</gene>
<feature type="transmembrane region" description="Helical" evidence="28">
    <location>
        <begin position="1293"/>
        <end position="1312"/>
    </location>
</feature>
<comment type="catalytic activity">
    <reaction evidence="23">
        <text>Zn(2+)(in) = Zn(2+)(out)</text>
        <dbReference type="Rhea" id="RHEA:29351"/>
        <dbReference type="ChEBI" id="CHEBI:29105"/>
    </reaction>
</comment>
<evidence type="ECO:0000256" key="23">
    <source>
        <dbReference type="ARBA" id="ARBA00034634"/>
    </source>
</evidence>
<keyword evidence="7" id="KW-0597">Phosphoprotein</keyword>
<dbReference type="PROSITE" id="PS51158">
    <property type="entry name" value="ALPHA_KINASE"/>
    <property type="match status" value="1"/>
</dbReference>
<sequence length="2108" mass="237693">MAKRRAEETVFLDSPSKRRHFPPLCGVDMQLESMAQDGGVSPQSLLTLLGSRCRKRPCCFENEEADFGPKILLSDSGNHAKDVLKGPSSGSFKDERMSCSLSGNKRSREDSVGSDTVTRTGNAKTVEDSPDEDDTFNSFQGTELLCSGGETGLAVLEGGGHELLKDSWKSSVPFGPAADKSPADKGNDEEKGKSWIEETFFRRECIKFIPSSWDQHRCIPVCQVCQSLIRCCCGRLMGEHSWQGSCPPTSLYPSPGQGMEEEWSMEAHTRASPTNAYGIVDFQDTATRVCRAKYVRVGMDSKPEALLQLMLREWQMERPKLLLTVHGGSENFILPPKVKQAFSKGLITAAISTGAWILTDGINTGVSKYVGEAVKLFGGHNLRKRNTIGITPWGMIDNNMDLIGRDVFRPYQPLGNPLSKRACLNGFHSHFLLVDDGTLGKPGGQQGLRRKLEKHIQLLKIHPRLNQGVPALCVVVEGGPAIVSTVLDYVSNVPPVPVFVFEGSGKAADLIAFLHKQTANDRQLDADIKEDFLGRIGDVFGVEGTEAAHLYTLLQQCMDHRHSITIFDSESDEQMATDAAILSSVLKGTKASPSEQLSMALAWDRADVAQKDILVYGQHWQVGSLEQAMLDSLVMDRVSFVKLLIDNGMTMSRFLTVDRLEELYNSPQGQTRRFLQHLVEDAKQTSLPIGYRLSLIEMGLVIEYLIGGAYRSTYTRKNFRAAYSRMQGKDSRRDSSGSFSKQRRRMSLNNRRSQQDLHFFRTAQPYKSKDQTVSTRTSHQVGLSPGLGGALLPCPFNFNDLFVWAVLQQRQQMALFLWQHGEEALARAIVGCKLYRSMAFEVRQSNMDDIIAERFKAYSIEFGQLAVDVLDCAFQQNEQMAMKLLTSEMEAWSHFTCLQLAVSSCHRAFVSHSCTQTLLTDLWTGPLNMRKNSFMKIILSLLLPPAILLLEFKSKAEMCHVPQSHETMLFGLESAKSPPVPEGSNQMDSLDAERGLPFHNKSLCCASETVSTVFVQCLSWITKLYDFYTAPVVKFWFHTMSYLGFLMLFSYVILVKMEDQPSVKEWLVIAYIISTAVEKTREVLMSEPRKLRQKLKIWFSEYWNISDFVAILLFLAGLLMRLHGDPYRTAGRTAYCLDIIFWFVRVLDLLAVNQHAGPYITMITKMTTNMFFIVVMMAIVLLSFGVSRKSILSPDQEPSWSLARDIVFQPYWMIFGEVYAGEIDPCSEGGSCPPASFLPPLLQAVYMFFQYIIMVNILIAFFNNIYFDMASISNKLWKYNRYRYIRTYQDRPWLPPPLILFSHVVLAVRSIYRRFCGDAEQDERRSGLKLYLGLKDRKKLYEFEEKCVEVYFREKNEDLHNTEINRIRATAERADELCGMVGEVSEKVNFIQDSLSELDGQLGQLQDHSALAVDTIALLLASDSLQQEEARLAQCRRVSEAHRHVLPHSWTLPHRGKGDCDVSNARLLKIKACKSTPPSLLKGFALEASQRASQEPCIGVKEGKKGHTEAGEETSKEDFNPAPVEDPSENWFKGFRHGSHASTSQFMFGGARNKTPSGSTESSRCGSPISPKAFGMPNNRAWTYDLYLYPSQEEASVEEGEEDAEREEEEEEMTQEDLSHMEDVSKPGFPSRHSSNWRKPPLSPSPTRGSFPSLNETMNKACMFDRRGFRDDTSLQCSKSQEWAKSPDSSQDLDSRGKSHNRKTVKIKESSADPESLESRLSDALWRRRRRFIGEPLCWSASTSLSQLNFDPTDSMQKQAFSHQEMWSPAHSAWNSWARSMSRRSSLQSGFAPEAKSSSFQSSDNLYPHFSAMERNNLMRLAHSIPFTPVSILGGEKVSVFSLEEVHIEAESSSVSCWSSQGLSALLKPLSSEEGSLDGGLRQGCRMLCTWAEQDVLKLGQIYVVKAFKPEVIRAWQRYFHGCTALQLCLREIQQQRAAQKMMQVFNQIKPDDMHHSPRFLDVSLALWHTNGQWLTIERNLIGNFRKYNNNTGEEIAPCCSLEDMLLAFSHWTYEYTRREMLVLDIQGVGDELTDPTVIMGDDQSCNRGEMLFGPDNLGDVAISAFLQKHSCNFCCRRLGLKDLRRHPDSCENSSEAEMMSGKEERDS</sequence>
<feature type="transmembrane region" description="Helical" evidence="28">
    <location>
        <begin position="1170"/>
        <end position="1187"/>
    </location>
</feature>
<keyword evidence="15" id="KW-0106">Calcium</keyword>
<feature type="region of interest" description="Disordered" evidence="27">
    <location>
        <begin position="1499"/>
        <end position="1574"/>
    </location>
</feature>
<dbReference type="Pfam" id="PF02816">
    <property type="entry name" value="Alpha_kinase"/>
    <property type="match status" value="1"/>
</dbReference>
<comment type="catalytic activity">
    <reaction evidence="26">
        <text>L-seryl-[protein] + ATP = O-phospho-L-seryl-[protein] + ADP + H(+)</text>
        <dbReference type="Rhea" id="RHEA:17989"/>
        <dbReference type="Rhea" id="RHEA-COMP:9863"/>
        <dbReference type="Rhea" id="RHEA-COMP:11604"/>
        <dbReference type="ChEBI" id="CHEBI:15378"/>
        <dbReference type="ChEBI" id="CHEBI:29999"/>
        <dbReference type="ChEBI" id="CHEBI:30616"/>
        <dbReference type="ChEBI" id="CHEBI:83421"/>
        <dbReference type="ChEBI" id="CHEBI:456216"/>
        <dbReference type="EC" id="2.7.11.1"/>
    </reaction>
</comment>
<evidence type="ECO:0000256" key="27">
    <source>
        <dbReference type="SAM" id="MobiDB-lite"/>
    </source>
</evidence>
<dbReference type="SUPFAM" id="SSF56112">
    <property type="entry name" value="Protein kinase-like (PK-like)"/>
    <property type="match status" value="1"/>
</dbReference>
<dbReference type="Gene3D" id="1.20.5.1010">
    <property type="entry name" value="TRPM, tetramerisation domain"/>
    <property type="match status" value="1"/>
</dbReference>
<keyword evidence="10" id="KW-0808">Transferase</keyword>
<dbReference type="Pfam" id="PF18139">
    <property type="entry name" value="LSDAT_euk"/>
    <property type="match status" value="1"/>
</dbReference>
<feature type="compositionally biased region" description="Polar residues" evidence="27">
    <location>
        <begin position="1645"/>
        <end position="1654"/>
    </location>
</feature>
<comment type="catalytic activity">
    <reaction evidence="22">
        <text>Mg(2+)(in) = Mg(2+)(out)</text>
        <dbReference type="Rhea" id="RHEA:29827"/>
        <dbReference type="ChEBI" id="CHEBI:18420"/>
    </reaction>
</comment>
<keyword evidence="17" id="KW-0406">Ion transport</keyword>
<evidence type="ECO:0000256" key="17">
    <source>
        <dbReference type="ARBA" id="ARBA00023065"/>
    </source>
</evidence>
<comment type="catalytic activity">
    <reaction evidence="25">
        <text>L-threonyl-[protein] + ATP = O-phospho-L-threonyl-[protein] + ADP + H(+)</text>
        <dbReference type="Rhea" id="RHEA:46608"/>
        <dbReference type="Rhea" id="RHEA-COMP:11060"/>
        <dbReference type="Rhea" id="RHEA-COMP:11605"/>
        <dbReference type="ChEBI" id="CHEBI:15378"/>
        <dbReference type="ChEBI" id="CHEBI:30013"/>
        <dbReference type="ChEBI" id="CHEBI:30616"/>
        <dbReference type="ChEBI" id="CHEBI:61977"/>
        <dbReference type="ChEBI" id="CHEBI:456216"/>
        <dbReference type="EC" id="2.7.11.1"/>
    </reaction>
</comment>
<keyword evidence="16 28" id="KW-1133">Transmembrane helix</keyword>
<evidence type="ECO:0000256" key="12">
    <source>
        <dbReference type="ARBA" id="ARBA00022723"/>
    </source>
</evidence>
<dbReference type="PANTHER" id="PTHR13800:SF15">
    <property type="entry name" value="TRANSIENT RECEPTOR POTENTIAL CATION CHANNEL SUBFAMILY M MEMBER 6"/>
    <property type="match status" value="1"/>
</dbReference>
<evidence type="ECO:0000256" key="13">
    <source>
        <dbReference type="ARBA" id="ARBA00022777"/>
    </source>
</evidence>
<feature type="compositionally biased region" description="Basic and acidic residues" evidence="27">
    <location>
        <begin position="1501"/>
        <end position="1519"/>
    </location>
</feature>
<dbReference type="InterPro" id="IPR004166">
    <property type="entry name" value="a-kinase_dom"/>
</dbReference>
<feature type="transmembrane region" description="Helical" evidence="28">
    <location>
        <begin position="1035"/>
        <end position="1054"/>
    </location>
</feature>
<evidence type="ECO:0000256" key="20">
    <source>
        <dbReference type="ARBA" id="ARBA00023303"/>
    </source>
</evidence>
<keyword evidence="18 28" id="KW-0472">Membrane</keyword>
<evidence type="ECO:0000256" key="1">
    <source>
        <dbReference type="ARBA" id="ARBA00004123"/>
    </source>
</evidence>
<dbReference type="Pfam" id="PF00520">
    <property type="entry name" value="Ion_trans"/>
    <property type="match status" value="1"/>
</dbReference>
<evidence type="ECO:0000256" key="2">
    <source>
        <dbReference type="ARBA" id="ARBA00004651"/>
    </source>
</evidence>
<dbReference type="InterPro" id="IPR011009">
    <property type="entry name" value="Kinase-like_dom_sf"/>
</dbReference>
<feature type="region of interest" description="Disordered" evidence="27">
    <location>
        <begin position="1592"/>
        <end position="1654"/>
    </location>
</feature>
<evidence type="ECO:0000256" key="7">
    <source>
        <dbReference type="ARBA" id="ARBA00022553"/>
    </source>
</evidence>
<dbReference type="GO" id="GO:0004674">
    <property type="term" value="F:protein serine/threonine kinase activity"/>
    <property type="evidence" value="ECO:0007669"/>
    <property type="project" value="UniProtKB-KW"/>
</dbReference>
<proteinExistence type="inferred from homology"/>
<evidence type="ECO:0000256" key="14">
    <source>
        <dbReference type="ARBA" id="ARBA00022833"/>
    </source>
</evidence>
<evidence type="ECO:0000256" key="26">
    <source>
        <dbReference type="ARBA" id="ARBA00048679"/>
    </source>
</evidence>
<keyword evidence="5" id="KW-1003">Cell membrane</keyword>
<evidence type="ECO:0000256" key="10">
    <source>
        <dbReference type="ARBA" id="ARBA00022679"/>
    </source>
</evidence>
<dbReference type="Pfam" id="PF25508">
    <property type="entry name" value="TRPM2"/>
    <property type="match status" value="2"/>
</dbReference>
<dbReference type="GO" id="GO:0046872">
    <property type="term" value="F:metal ion binding"/>
    <property type="evidence" value="ECO:0007669"/>
    <property type="project" value="UniProtKB-KW"/>
</dbReference>
<dbReference type="GO" id="GO:0051262">
    <property type="term" value="P:protein tetramerization"/>
    <property type="evidence" value="ECO:0007669"/>
    <property type="project" value="InterPro"/>
</dbReference>
<dbReference type="GO" id="GO:0005262">
    <property type="term" value="F:calcium channel activity"/>
    <property type="evidence" value="ECO:0007669"/>
    <property type="project" value="UniProtKB-KW"/>
</dbReference>
<keyword evidence="19" id="KW-0539">Nucleus</keyword>
<dbReference type="GO" id="GO:0005524">
    <property type="term" value="F:ATP binding"/>
    <property type="evidence" value="ECO:0007669"/>
    <property type="project" value="InterPro"/>
</dbReference>
<evidence type="ECO:0000256" key="21">
    <source>
        <dbReference type="ARBA" id="ARBA00025760"/>
    </source>
</evidence>
<keyword evidence="12" id="KW-0479">Metal-binding</keyword>
<evidence type="ECO:0000256" key="22">
    <source>
        <dbReference type="ARBA" id="ARBA00034269"/>
    </source>
</evidence>
<evidence type="ECO:0000256" key="16">
    <source>
        <dbReference type="ARBA" id="ARBA00022989"/>
    </source>
</evidence>
<keyword evidence="9" id="KW-0107">Calcium channel</keyword>
<dbReference type="InterPro" id="IPR041491">
    <property type="entry name" value="TRPM_SLOG"/>
</dbReference>
<evidence type="ECO:0000256" key="3">
    <source>
        <dbReference type="ARBA" id="ARBA00012513"/>
    </source>
</evidence>
<keyword evidence="6" id="KW-0723">Serine/threonine-protein kinase</keyword>
<feature type="transmembrane region" description="Helical" evidence="28">
    <location>
        <begin position="1132"/>
        <end position="1150"/>
    </location>
</feature>
<feature type="transmembrane region" description="Helical" evidence="28">
    <location>
        <begin position="1248"/>
        <end position="1272"/>
    </location>
</feature>
<feature type="domain" description="Alpha-type protein kinase" evidence="29">
    <location>
        <begin position="1850"/>
        <end position="2084"/>
    </location>
</feature>
<dbReference type="Gene3D" id="3.20.200.10">
    <property type="entry name" value="MHCK/EF2 kinase"/>
    <property type="match status" value="1"/>
</dbReference>
<evidence type="ECO:0000313" key="30">
    <source>
        <dbReference type="EMBL" id="KAK5599126.1"/>
    </source>
</evidence>
<keyword evidence="20" id="KW-0407">Ion channel</keyword>
<evidence type="ECO:0000256" key="5">
    <source>
        <dbReference type="ARBA" id="ARBA00022475"/>
    </source>
</evidence>
<dbReference type="SMART" id="SM00811">
    <property type="entry name" value="Alpha_kinase"/>
    <property type="match status" value="1"/>
</dbReference>
<keyword evidence="11 28" id="KW-0812">Transmembrane</keyword>
<evidence type="ECO:0000256" key="25">
    <source>
        <dbReference type="ARBA" id="ARBA00047899"/>
    </source>
</evidence>
<dbReference type="InterPro" id="IPR050927">
    <property type="entry name" value="TRPM"/>
</dbReference>
<keyword evidence="4" id="KW-0813">Transport</keyword>
<feature type="compositionally biased region" description="Polar residues" evidence="27">
    <location>
        <begin position="1554"/>
        <end position="1565"/>
    </location>
</feature>
<evidence type="ECO:0000256" key="24">
    <source>
        <dbReference type="ARBA" id="ARBA00036634"/>
    </source>
</evidence>
<evidence type="ECO:0000259" key="29">
    <source>
        <dbReference type="PROSITE" id="PS51158"/>
    </source>
</evidence>
<dbReference type="PANTHER" id="PTHR13800">
    <property type="entry name" value="TRANSIENT RECEPTOR POTENTIAL CATION CHANNEL, SUBFAMILY M, MEMBER 6"/>
    <property type="match status" value="1"/>
</dbReference>
<dbReference type="InterPro" id="IPR057366">
    <property type="entry name" value="TRPM-like"/>
</dbReference>
<dbReference type="EC" id="2.7.11.1" evidence="3"/>
<dbReference type="EMBL" id="JAHHUM010002963">
    <property type="protein sequence ID" value="KAK5599126.1"/>
    <property type="molecule type" value="Genomic_DNA"/>
</dbReference>
<evidence type="ECO:0000256" key="19">
    <source>
        <dbReference type="ARBA" id="ARBA00023242"/>
    </source>
</evidence>
<feature type="transmembrane region" description="Helical" evidence="28">
    <location>
        <begin position="1102"/>
        <end position="1120"/>
    </location>
</feature>
<protein>
    <recommendedName>
        <fullName evidence="3">non-specific serine/threonine protein kinase</fullName>
        <ecNumber evidence="3">2.7.11.1</ecNumber>
    </recommendedName>
</protein>
<dbReference type="Proteomes" id="UP001311232">
    <property type="component" value="Unassembled WGS sequence"/>
</dbReference>
<accession>A0AAV9QNS3</accession>
<dbReference type="GO" id="GO:0005634">
    <property type="term" value="C:nucleus"/>
    <property type="evidence" value="ECO:0007669"/>
    <property type="project" value="UniProtKB-SubCell"/>
</dbReference>
<organism evidence="30 31">
    <name type="scientific">Crenichthys baileyi</name>
    <name type="common">White River springfish</name>
    <dbReference type="NCBI Taxonomy" id="28760"/>
    <lineage>
        <taxon>Eukaryota</taxon>
        <taxon>Metazoa</taxon>
        <taxon>Chordata</taxon>
        <taxon>Craniata</taxon>
        <taxon>Vertebrata</taxon>
        <taxon>Euteleostomi</taxon>
        <taxon>Actinopterygii</taxon>
        <taxon>Neopterygii</taxon>
        <taxon>Teleostei</taxon>
        <taxon>Neoteleostei</taxon>
        <taxon>Acanthomorphata</taxon>
        <taxon>Ovalentaria</taxon>
        <taxon>Atherinomorphae</taxon>
        <taxon>Cyprinodontiformes</taxon>
        <taxon>Goodeidae</taxon>
        <taxon>Crenichthys</taxon>
    </lineage>
</organism>
<dbReference type="GO" id="GO:0016324">
    <property type="term" value="C:apical plasma membrane"/>
    <property type="evidence" value="ECO:0007669"/>
    <property type="project" value="TreeGrafter"/>
</dbReference>
<evidence type="ECO:0000313" key="31">
    <source>
        <dbReference type="Proteomes" id="UP001311232"/>
    </source>
</evidence>
<feature type="region of interest" description="Disordered" evidence="27">
    <location>
        <begin position="1678"/>
        <end position="1714"/>
    </location>
</feature>
<keyword evidence="31" id="KW-1185">Reference proteome</keyword>
<keyword evidence="8" id="KW-0109">Calcium transport</keyword>
<keyword evidence="14" id="KW-0862">Zinc</keyword>